<name>A0A699UY31_TANCI</name>
<dbReference type="AlphaFoldDB" id="A0A699UY31"/>
<feature type="compositionally biased region" description="Low complexity" evidence="1">
    <location>
        <begin position="40"/>
        <end position="69"/>
    </location>
</feature>
<protein>
    <submittedName>
        <fullName evidence="2">Uncharacterized protein</fullName>
    </submittedName>
</protein>
<accession>A0A699UY31</accession>
<gene>
    <name evidence="2" type="ORF">Tci_899606</name>
</gene>
<reference evidence="2" key="1">
    <citation type="journal article" date="2019" name="Sci. Rep.">
        <title>Draft genome of Tanacetum cinerariifolium, the natural source of mosquito coil.</title>
        <authorList>
            <person name="Yamashiro T."/>
            <person name="Shiraishi A."/>
            <person name="Satake H."/>
            <person name="Nakayama K."/>
        </authorList>
    </citation>
    <scope>NUCLEOTIDE SEQUENCE</scope>
</reference>
<proteinExistence type="predicted"/>
<feature type="region of interest" description="Disordered" evidence="1">
    <location>
        <begin position="34"/>
        <end position="69"/>
    </location>
</feature>
<sequence length="69" mass="7160">MLAARQLAEEGIAEEQVQADDAVAVAVQENVAEDVANDAIPSSPSHDIPSPSQEQSSPPQQPQSSPQAP</sequence>
<evidence type="ECO:0000256" key="1">
    <source>
        <dbReference type="SAM" id="MobiDB-lite"/>
    </source>
</evidence>
<organism evidence="2">
    <name type="scientific">Tanacetum cinerariifolium</name>
    <name type="common">Dalmatian daisy</name>
    <name type="synonym">Chrysanthemum cinerariifolium</name>
    <dbReference type="NCBI Taxonomy" id="118510"/>
    <lineage>
        <taxon>Eukaryota</taxon>
        <taxon>Viridiplantae</taxon>
        <taxon>Streptophyta</taxon>
        <taxon>Embryophyta</taxon>
        <taxon>Tracheophyta</taxon>
        <taxon>Spermatophyta</taxon>
        <taxon>Magnoliopsida</taxon>
        <taxon>eudicotyledons</taxon>
        <taxon>Gunneridae</taxon>
        <taxon>Pentapetalae</taxon>
        <taxon>asterids</taxon>
        <taxon>campanulids</taxon>
        <taxon>Asterales</taxon>
        <taxon>Asteraceae</taxon>
        <taxon>Asteroideae</taxon>
        <taxon>Anthemideae</taxon>
        <taxon>Anthemidinae</taxon>
        <taxon>Tanacetum</taxon>
    </lineage>
</organism>
<dbReference type="EMBL" id="BKCJ011378559">
    <property type="protein sequence ID" value="GFD27637.1"/>
    <property type="molecule type" value="Genomic_DNA"/>
</dbReference>
<comment type="caution">
    <text evidence="2">The sequence shown here is derived from an EMBL/GenBank/DDBJ whole genome shotgun (WGS) entry which is preliminary data.</text>
</comment>
<evidence type="ECO:0000313" key="2">
    <source>
        <dbReference type="EMBL" id="GFD27637.1"/>
    </source>
</evidence>
<feature type="non-terminal residue" evidence="2">
    <location>
        <position position="69"/>
    </location>
</feature>